<name>A0A1I6BMF7_9PSEU</name>
<evidence type="ECO:0000313" key="2">
    <source>
        <dbReference type="EMBL" id="SFQ82007.1"/>
    </source>
</evidence>
<accession>A0A1I6BMF7</accession>
<feature type="region of interest" description="Disordered" evidence="1">
    <location>
        <begin position="133"/>
        <end position="158"/>
    </location>
</feature>
<evidence type="ECO:0000256" key="1">
    <source>
        <dbReference type="SAM" id="MobiDB-lite"/>
    </source>
</evidence>
<gene>
    <name evidence="2" type="ORF">SAMN05421854_13214</name>
</gene>
<protein>
    <submittedName>
        <fullName evidence="2">Uncharacterized protein</fullName>
    </submittedName>
</protein>
<reference evidence="2 3" key="1">
    <citation type="submission" date="2016-10" db="EMBL/GenBank/DDBJ databases">
        <authorList>
            <person name="de Groot N.N."/>
        </authorList>
    </citation>
    <scope>NUCLEOTIDE SEQUENCE [LARGE SCALE GENOMIC DNA]</scope>
    <source>
        <strain evidence="2 3">DSM 44637</strain>
    </source>
</reference>
<dbReference type="EMBL" id="FOWC01000032">
    <property type="protein sequence ID" value="SFQ82007.1"/>
    <property type="molecule type" value="Genomic_DNA"/>
</dbReference>
<dbReference type="Proteomes" id="UP000199137">
    <property type="component" value="Unassembled WGS sequence"/>
</dbReference>
<organism evidence="2 3">
    <name type="scientific">Amycolatopsis rubida</name>
    <dbReference type="NCBI Taxonomy" id="112413"/>
    <lineage>
        <taxon>Bacteria</taxon>
        <taxon>Bacillati</taxon>
        <taxon>Actinomycetota</taxon>
        <taxon>Actinomycetes</taxon>
        <taxon>Pseudonocardiales</taxon>
        <taxon>Pseudonocardiaceae</taxon>
        <taxon>Amycolatopsis</taxon>
    </lineage>
</organism>
<sequence>MRRRRARSRTAGAGSLRSSGMGQGPGPAARTTSSAARAPSPWASCPEERRPRTNRTGSAPSSPPAGGTGRTWCWRKGCRCAPRGPRSSDDGPRPCPRPPTARAPCRRNPDRHEALPAPRRDCAIYPSGLRRRPSRVWARPPAKHGGSRLNPAARRRRTDFRHPARAPCLSRTSITGDGSDSGRTFSRAMLPVTGRAQVGAVLRGPTRSGAGRRGPTRSTWLVRALLARVRGAARRG</sequence>
<dbReference type="AlphaFoldDB" id="A0A1I6BMF7"/>
<proteinExistence type="predicted"/>
<evidence type="ECO:0000313" key="3">
    <source>
        <dbReference type="Proteomes" id="UP000199137"/>
    </source>
</evidence>
<feature type="region of interest" description="Disordered" evidence="1">
    <location>
        <begin position="1"/>
        <end position="114"/>
    </location>
</feature>
<feature type="compositionally biased region" description="Low complexity" evidence="1">
    <location>
        <begin position="9"/>
        <end position="44"/>
    </location>
</feature>